<dbReference type="GO" id="GO:0051083">
    <property type="term" value="P:'de novo' cotranslational protein folding"/>
    <property type="evidence" value="ECO:0007669"/>
    <property type="project" value="TreeGrafter"/>
</dbReference>
<dbReference type="SUPFAM" id="SSF109998">
    <property type="entry name" value="Triger factor/SurA peptide-binding domain-like"/>
    <property type="match status" value="1"/>
</dbReference>
<dbReference type="OrthoDB" id="9767721at2"/>
<gene>
    <name evidence="2" type="ORF">EJ73_01393</name>
</gene>
<accession>A0A318HY28</accession>
<dbReference type="Proteomes" id="UP000248314">
    <property type="component" value="Unassembled WGS sequence"/>
</dbReference>
<dbReference type="InterPro" id="IPR005215">
    <property type="entry name" value="Trig_fac"/>
</dbReference>
<evidence type="ECO:0000313" key="3">
    <source>
        <dbReference type="Proteomes" id="UP000248314"/>
    </source>
</evidence>
<keyword evidence="3" id="KW-1185">Reference proteome</keyword>
<dbReference type="PANTHER" id="PTHR30560">
    <property type="entry name" value="TRIGGER FACTOR CHAPERONE AND PEPTIDYL-PROLYL CIS/TRANS ISOMERASE"/>
    <property type="match status" value="1"/>
</dbReference>
<sequence>MKISFENADKVNGLLTITVEEADYNEKVEKALKDYRKKANLPGFRPGQAPLALIKKQIGEQVKMEEIQKFVGDNLFGYLKDNNIHFLGEPMPSDKQEAQDLAKPAPYTFVFDIAVAPEFELELSDKDKLDYYEITVDDKLIDEQVDMFASRAGKYEQVEDYQPKDMLKGDMKELNADGSEKEGGIVKEGATLMPEYIKVEDQKKLFDGLKRGQVVVFNPKKAFPESEIEVSSMLGISKEEAANVDSDFAFHVLEITRYCKAPVNQELFDAVYGEGNVKDEADFRSKIAEGIANQLVTNSEYKLLIDLRAYCEKKVGKLQFPDEMLKRIMKKNVKDEKEVEEKYEASVEELKWHLIKERLVKTYDVKVSDEDVFEAARLQARIQFAQYGMTNLPDETIDNYVREMLKNRETLDGFVDRAVENKLVEVLKKVVKLKKKKISLDDFNKLMEESVKK</sequence>
<proteinExistence type="predicted"/>
<feature type="domain" description="Trigger factor ribosome-binding bacterial" evidence="1">
    <location>
        <begin position="1"/>
        <end position="146"/>
    </location>
</feature>
<comment type="caution">
    <text evidence="2">The sequence shown here is derived from an EMBL/GenBank/DDBJ whole genome shotgun (WGS) entry which is preliminary data.</text>
</comment>
<dbReference type="SUPFAM" id="SSF102735">
    <property type="entry name" value="Trigger factor ribosome-binding domain"/>
    <property type="match status" value="1"/>
</dbReference>
<dbReference type="AlphaFoldDB" id="A0A318HY28"/>
<dbReference type="PANTHER" id="PTHR30560:SF3">
    <property type="entry name" value="TRIGGER FACTOR-LIKE PROTEIN TIG, CHLOROPLASTIC"/>
    <property type="match status" value="1"/>
</dbReference>
<evidence type="ECO:0000313" key="2">
    <source>
        <dbReference type="EMBL" id="PXX21996.1"/>
    </source>
</evidence>
<dbReference type="Gene3D" id="3.30.70.1050">
    <property type="entry name" value="Trigger factor ribosome-binding domain"/>
    <property type="match status" value="1"/>
</dbReference>
<reference evidence="2 3" key="1">
    <citation type="submission" date="2018-05" db="EMBL/GenBank/DDBJ databases">
        <title>Genomic Encyclopedia of Type Strains, Phase I: the one thousand microbial genomes (KMG-I) project.</title>
        <authorList>
            <person name="Kyrpides N."/>
        </authorList>
    </citation>
    <scope>NUCLEOTIDE SEQUENCE [LARGE SCALE GENOMIC DNA]</scope>
    <source>
        <strain evidence="2 3">DSM 15611</strain>
    </source>
</reference>
<dbReference type="EMBL" id="QJJX01000014">
    <property type="protein sequence ID" value="PXX21996.1"/>
    <property type="molecule type" value="Genomic_DNA"/>
</dbReference>
<name>A0A318HY28_9BACT</name>
<dbReference type="GO" id="GO:0043022">
    <property type="term" value="F:ribosome binding"/>
    <property type="evidence" value="ECO:0007669"/>
    <property type="project" value="TreeGrafter"/>
</dbReference>
<evidence type="ECO:0000259" key="1">
    <source>
        <dbReference type="Pfam" id="PF05697"/>
    </source>
</evidence>
<dbReference type="RefSeq" id="WP_025815814.1">
    <property type="nucleotide sequence ID" value="NZ_BAIZ01000012.1"/>
</dbReference>
<dbReference type="GO" id="GO:0015031">
    <property type="term" value="P:protein transport"/>
    <property type="evidence" value="ECO:0007669"/>
    <property type="project" value="InterPro"/>
</dbReference>
<dbReference type="InterPro" id="IPR036611">
    <property type="entry name" value="Trigger_fac_ribosome-bd_sf"/>
</dbReference>
<dbReference type="GO" id="GO:0043335">
    <property type="term" value="P:protein unfolding"/>
    <property type="evidence" value="ECO:0007669"/>
    <property type="project" value="TreeGrafter"/>
</dbReference>
<dbReference type="GO" id="GO:0044183">
    <property type="term" value="F:protein folding chaperone"/>
    <property type="evidence" value="ECO:0007669"/>
    <property type="project" value="TreeGrafter"/>
</dbReference>
<dbReference type="Pfam" id="PF05697">
    <property type="entry name" value="Trigger_N"/>
    <property type="match status" value="1"/>
</dbReference>
<dbReference type="InterPro" id="IPR027304">
    <property type="entry name" value="Trigger_fact/SurA_dom_sf"/>
</dbReference>
<dbReference type="Gene3D" id="1.10.3120.10">
    <property type="entry name" value="Trigger factor, C-terminal domain"/>
    <property type="match status" value="1"/>
</dbReference>
<organism evidence="2 3">
    <name type="scientific">Hoylesella shahii DSM 15611 = JCM 12083</name>
    <dbReference type="NCBI Taxonomy" id="1122991"/>
    <lineage>
        <taxon>Bacteria</taxon>
        <taxon>Pseudomonadati</taxon>
        <taxon>Bacteroidota</taxon>
        <taxon>Bacteroidia</taxon>
        <taxon>Bacteroidales</taxon>
        <taxon>Prevotellaceae</taxon>
        <taxon>Hoylesella</taxon>
    </lineage>
</organism>
<dbReference type="InterPro" id="IPR008881">
    <property type="entry name" value="Trigger_fac_ribosome-bd_bac"/>
</dbReference>
<dbReference type="InterPro" id="IPR037041">
    <property type="entry name" value="Trigger_fac_C_sf"/>
</dbReference>
<dbReference type="GO" id="GO:0003755">
    <property type="term" value="F:peptidyl-prolyl cis-trans isomerase activity"/>
    <property type="evidence" value="ECO:0007669"/>
    <property type="project" value="TreeGrafter"/>
</dbReference>
<dbReference type="STRING" id="1122991.GCA_000613445_02105"/>
<dbReference type="NCBIfam" id="TIGR00115">
    <property type="entry name" value="tig"/>
    <property type="match status" value="1"/>
</dbReference>
<protein>
    <submittedName>
        <fullName evidence="2">Trigger factor</fullName>
    </submittedName>
</protein>